<accession>A0AB39QF45</accession>
<evidence type="ECO:0000256" key="1">
    <source>
        <dbReference type="SAM" id="SignalP"/>
    </source>
</evidence>
<reference evidence="2" key="1">
    <citation type="submission" date="2024-07" db="EMBL/GenBank/DDBJ databases">
        <authorList>
            <person name="Yu S.T."/>
        </authorList>
    </citation>
    <scope>NUCLEOTIDE SEQUENCE</scope>
    <source>
        <strain evidence="2">R39</strain>
    </source>
</reference>
<dbReference type="EMBL" id="CP163441">
    <property type="protein sequence ID" value="XDQ41470.1"/>
    <property type="molecule type" value="Genomic_DNA"/>
</dbReference>
<gene>
    <name evidence="2" type="ORF">AB5J52_03805</name>
</gene>
<evidence type="ECO:0000313" key="2">
    <source>
        <dbReference type="EMBL" id="XDQ41470.1"/>
    </source>
</evidence>
<protein>
    <recommendedName>
        <fullName evidence="3">SH3 domain-containing protein</fullName>
    </recommendedName>
</protein>
<dbReference type="AlphaFoldDB" id="A0AB39QF45"/>
<proteinExistence type="predicted"/>
<keyword evidence="1" id="KW-0732">Signal</keyword>
<feature type="signal peptide" evidence="1">
    <location>
        <begin position="1"/>
        <end position="32"/>
    </location>
</feature>
<feature type="chain" id="PRO_5044231430" description="SH3 domain-containing protein" evidence="1">
    <location>
        <begin position="33"/>
        <end position="129"/>
    </location>
</feature>
<dbReference type="RefSeq" id="WP_369221120.1">
    <property type="nucleotide sequence ID" value="NZ_CP163441.1"/>
</dbReference>
<name>A0AB39QF45_9ACTN</name>
<sequence>MSFSFGRRVAMVATAAALSVGALTVMTGTASADDTVPLTTSNWVGLYNAPDTTHGKIINGDVPPGGRLWAHCWTRGQQIGNWGNTWYQVHDVDYNEGQGWVSIPTAYVFAGYADNNAHSVNRDPKIPEC</sequence>
<organism evidence="2">
    <name type="scientific">Streptomyces sp. R39</name>
    <dbReference type="NCBI Taxonomy" id="3238631"/>
    <lineage>
        <taxon>Bacteria</taxon>
        <taxon>Bacillati</taxon>
        <taxon>Actinomycetota</taxon>
        <taxon>Actinomycetes</taxon>
        <taxon>Kitasatosporales</taxon>
        <taxon>Streptomycetaceae</taxon>
        <taxon>Streptomyces</taxon>
    </lineage>
</organism>
<evidence type="ECO:0008006" key="3">
    <source>
        <dbReference type="Google" id="ProtNLM"/>
    </source>
</evidence>